<feature type="domain" description="Peptidase M12A" evidence="10">
    <location>
        <begin position="122"/>
        <end position="320"/>
    </location>
</feature>
<dbReference type="SMART" id="SM00235">
    <property type="entry name" value="ZnMc"/>
    <property type="match status" value="1"/>
</dbReference>
<dbReference type="InterPro" id="IPR034039">
    <property type="entry name" value="ZnMP_hatching_enz"/>
</dbReference>
<dbReference type="Pfam" id="PF01400">
    <property type="entry name" value="Astacin"/>
    <property type="match status" value="1"/>
</dbReference>
<accession>A0AAW0PWJ8</accession>
<evidence type="ECO:0000256" key="4">
    <source>
        <dbReference type="ARBA" id="ARBA00022801"/>
    </source>
</evidence>
<dbReference type="InterPro" id="IPR001506">
    <property type="entry name" value="Peptidase_M12A"/>
</dbReference>
<evidence type="ECO:0000256" key="2">
    <source>
        <dbReference type="ARBA" id="ARBA00022723"/>
    </source>
</evidence>
<dbReference type="Gene3D" id="3.40.390.10">
    <property type="entry name" value="Collagenase (Catalytic Domain)"/>
    <property type="match status" value="1"/>
</dbReference>
<evidence type="ECO:0000313" key="12">
    <source>
        <dbReference type="Proteomes" id="UP001460270"/>
    </source>
</evidence>
<keyword evidence="2 8" id="KW-0479">Metal-binding</keyword>
<dbReference type="PROSITE" id="PS51864">
    <property type="entry name" value="ASTACIN"/>
    <property type="match status" value="1"/>
</dbReference>
<evidence type="ECO:0000256" key="7">
    <source>
        <dbReference type="ARBA" id="ARBA00023157"/>
    </source>
</evidence>
<dbReference type="AlphaFoldDB" id="A0AAW0PWJ8"/>
<evidence type="ECO:0000256" key="6">
    <source>
        <dbReference type="ARBA" id="ARBA00023049"/>
    </source>
</evidence>
<sequence>MLHHRICANQYKANRHKWLYRFQGEEKSISFVRTGDCRMCSTMILLGIFVAVLLSQVCTLPLKNTTEPNEGKLRMKRKYSDEIKDWDEMTAMDQILVVNSRLRAPRGVTFRDGDIASTFPRSAITCPGNACLWPKSVDGFVYVPYIMSPLYDDMDRITIETGMQDISAATCIKFVPRTHEGSFLDIQPRYGCWSFLGQTGGSQTLSLQTPGCMWSGVAAHEFMHALGFVHEQSRSDRDHYVTIVWKNIMPDQIHNFRKQATNNLNSPYDYSSVMHYGRYAFSEDGGPTIIPRPDPYIPIGQRDGPSALDLHKINVLYDCGANE</sequence>
<comment type="caution">
    <text evidence="11">The sequence shown here is derived from an EMBL/GenBank/DDBJ whole genome shotgun (WGS) entry which is preliminary data.</text>
</comment>
<dbReference type="PANTHER" id="PTHR10127:SF838">
    <property type="entry name" value="METALLOENDOPEPTIDASE"/>
    <property type="match status" value="1"/>
</dbReference>
<dbReference type="PANTHER" id="PTHR10127">
    <property type="entry name" value="DISCOIDIN, CUB, EGF, LAMININ , AND ZINC METALLOPROTEASE DOMAIN CONTAINING"/>
    <property type="match status" value="1"/>
</dbReference>
<dbReference type="CDD" id="cd04283">
    <property type="entry name" value="ZnMc_hatching_enzyme"/>
    <property type="match status" value="1"/>
</dbReference>
<feature type="binding site" evidence="8">
    <location>
        <position position="230"/>
    </location>
    <ligand>
        <name>Zn(2+)</name>
        <dbReference type="ChEBI" id="CHEBI:29105"/>
        <note>catalytic</note>
    </ligand>
</feature>
<dbReference type="InterPro" id="IPR024079">
    <property type="entry name" value="MetalloPept_cat_dom_sf"/>
</dbReference>
<evidence type="ECO:0000256" key="1">
    <source>
        <dbReference type="ARBA" id="ARBA00022670"/>
    </source>
</evidence>
<evidence type="ECO:0000259" key="10">
    <source>
        <dbReference type="PROSITE" id="PS51864"/>
    </source>
</evidence>
<dbReference type="GO" id="GO:0006508">
    <property type="term" value="P:proteolysis"/>
    <property type="evidence" value="ECO:0007669"/>
    <property type="project" value="UniProtKB-KW"/>
</dbReference>
<comment type="cofactor">
    <cofactor evidence="8 9">
        <name>Zn(2+)</name>
        <dbReference type="ChEBI" id="CHEBI:29105"/>
    </cofactor>
    <text evidence="8 9">Binds 1 zinc ion per subunit.</text>
</comment>
<dbReference type="SUPFAM" id="SSF55486">
    <property type="entry name" value="Metalloproteases ('zincins'), catalytic domain"/>
    <property type="match status" value="1"/>
</dbReference>
<dbReference type="EMBL" id="JBBPFD010000002">
    <property type="protein sequence ID" value="KAK7939523.1"/>
    <property type="molecule type" value="Genomic_DNA"/>
</dbReference>
<feature type="binding site" evidence="8">
    <location>
        <position position="220"/>
    </location>
    <ligand>
        <name>Zn(2+)</name>
        <dbReference type="ChEBI" id="CHEBI:29105"/>
        <note>catalytic</note>
    </ligand>
</feature>
<keyword evidence="5 8" id="KW-0862">Zinc</keyword>
<dbReference type="PRINTS" id="PR00480">
    <property type="entry name" value="ASTACIN"/>
</dbReference>
<proteinExistence type="predicted"/>
<gene>
    <name evidence="11" type="ORF">WMY93_002849</name>
</gene>
<evidence type="ECO:0000256" key="9">
    <source>
        <dbReference type="RuleBase" id="RU361183"/>
    </source>
</evidence>
<organism evidence="11 12">
    <name type="scientific">Mugilogobius chulae</name>
    <name type="common">yellowstripe goby</name>
    <dbReference type="NCBI Taxonomy" id="88201"/>
    <lineage>
        <taxon>Eukaryota</taxon>
        <taxon>Metazoa</taxon>
        <taxon>Chordata</taxon>
        <taxon>Craniata</taxon>
        <taxon>Vertebrata</taxon>
        <taxon>Euteleostomi</taxon>
        <taxon>Actinopterygii</taxon>
        <taxon>Neopterygii</taxon>
        <taxon>Teleostei</taxon>
        <taxon>Neoteleostei</taxon>
        <taxon>Acanthomorphata</taxon>
        <taxon>Gobiaria</taxon>
        <taxon>Gobiiformes</taxon>
        <taxon>Gobioidei</taxon>
        <taxon>Gobiidae</taxon>
        <taxon>Gobionellinae</taxon>
        <taxon>Mugilogobius</taxon>
    </lineage>
</organism>
<keyword evidence="12" id="KW-1185">Reference proteome</keyword>
<dbReference type="Proteomes" id="UP001460270">
    <property type="component" value="Unassembled WGS sequence"/>
</dbReference>
<keyword evidence="3" id="KW-0732">Signal</keyword>
<comment type="caution">
    <text evidence="8">Lacks conserved residue(s) required for the propagation of feature annotation.</text>
</comment>
<dbReference type="GO" id="GO:0008270">
    <property type="term" value="F:zinc ion binding"/>
    <property type="evidence" value="ECO:0007669"/>
    <property type="project" value="UniProtKB-UniRule"/>
</dbReference>
<dbReference type="EC" id="3.4.24.-" evidence="9"/>
<name>A0AAW0PWJ8_9GOBI</name>
<keyword evidence="7" id="KW-1015">Disulfide bond</keyword>
<reference evidence="12" key="1">
    <citation type="submission" date="2024-04" db="EMBL/GenBank/DDBJ databases">
        <title>Salinicola lusitanus LLJ914,a marine bacterium isolated from the Okinawa Trough.</title>
        <authorList>
            <person name="Li J."/>
        </authorList>
    </citation>
    <scope>NUCLEOTIDE SEQUENCE [LARGE SCALE GENOMIC DNA]</scope>
</reference>
<protein>
    <recommendedName>
        <fullName evidence="9">Metalloendopeptidase</fullName>
        <ecNumber evidence="9">3.4.24.-</ecNumber>
    </recommendedName>
</protein>
<evidence type="ECO:0000313" key="11">
    <source>
        <dbReference type="EMBL" id="KAK7939523.1"/>
    </source>
</evidence>
<keyword evidence="4 8" id="KW-0378">Hydrolase</keyword>
<feature type="active site" evidence="8">
    <location>
        <position position="221"/>
    </location>
</feature>
<evidence type="ECO:0000256" key="3">
    <source>
        <dbReference type="ARBA" id="ARBA00022729"/>
    </source>
</evidence>
<dbReference type="InterPro" id="IPR006026">
    <property type="entry name" value="Peptidase_Metallo"/>
</dbReference>
<dbReference type="FunFam" id="3.40.390.10:FF:000038">
    <property type="entry name" value="Metalloendopeptidase"/>
    <property type="match status" value="1"/>
</dbReference>
<feature type="binding site" evidence="8">
    <location>
        <position position="224"/>
    </location>
    <ligand>
        <name>Zn(2+)</name>
        <dbReference type="ChEBI" id="CHEBI:29105"/>
        <note>catalytic</note>
    </ligand>
</feature>
<evidence type="ECO:0000256" key="8">
    <source>
        <dbReference type="PROSITE-ProRule" id="PRU01211"/>
    </source>
</evidence>
<keyword evidence="6 8" id="KW-0482">Metalloprotease</keyword>
<keyword evidence="1 8" id="KW-0645">Protease</keyword>
<evidence type="ECO:0000256" key="5">
    <source>
        <dbReference type="ARBA" id="ARBA00022833"/>
    </source>
</evidence>
<dbReference type="GO" id="GO:0004222">
    <property type="term" value="F:metalloendopeptidase activity"/>
    <property type="evidence" value="ECO:0007669"/>
    <property type="project" value="UniProtKB-UniRule"/>
</dbReference>